<organism evidence="21 22">
    <name type="scientific">Leptobrachium leishanense</name>
    <name type="common">Leishan spiny toad</name>
    <dbReference type="NCBI Taxonomy" id="445787"/>
    <lineage>
        <taxon>Eukaryota</taxon>
        <taxon>Metazoa</taxon>
        <taxon>Chordata</taxon>
        <taxon>Craniata</taxon>
        <taxon>Vertebrata</taxon>
        <taxon>Euteleostomi</taxon>
        <taxon>Amphibia</taxon>
        <taxon>Batrachia</taxon>
        <taxon>Anura</taxon>
        <taxon>Pelobatoidea</taxon>
        <taxon>Megophryidae</taxon>
        <taxon>Leptobrachium</taxon>
    </lineage>
</organism>
<feature type="domain" description="Acyl-CoA dehydrogenase/oxidase C-terminal" evidence="17">
    <location>
        <begin position="295"/>
        <end position="408"/>
    </location>
</feature>
<dbReference type="Gene3D" id="1.20.140.10">
    <property type="entry name" value="Butyryl-CoA Dehydrogenase, subunit A, domain 3"/>
    <property type="match status" value="2"/>
</dbReference>
<dbReference type="FunFam" id="1.10.540.10:FF:000001">
    <property type="entry name" value="Very long-chain-specific acyl-CoA dehydrogenase, mitochondrial"/>
    <property type="match status" value="1"/>
</dbReference>
<evidence type="ECO:0000256" key="1">
    <source>
        <dbReference type="ARBA" id="ARBA00001974"/>
    </source>
</evidence>
<dbReference type="Pfam" id="PF21343">
    <property type="entry name" value="ACAD9-ACADV_C"/>
    <property type="match status" value="1"/>
</dbReference>
<evidence type="ECO:0000256" key="5">
    <source>
        <dbReference type="ARBA" id="ARBA00022630"/>
    </source>
</evidence>
<evidence type="ECO:0000256" key="13">
    <source>
        <dbReference type="ARBA" id="ARBA00049038"/>
    </source>
</evidence>
<dbReference type="InterPro" id="IPR006089">
    <property type="entry name" value="Acyl-CoA_DH_CS"/>
</dbReference>
<evidence type="ECO:0000256" key="15">
    <source>
        <dbReference type="ARBA" id="ARBA00049224"/>
    </source>
</evidence>
<accession>A0A8C5QMA9</accession>
<dbReference type="InterPro" id="IPR009075">
    <property type="entry name" value="AcylCo_DH/oxidase_C"/>
</dbReference>
<evidence type="ECO:0000256" key="10">
    <source>
        <dbReference type="ARBA" id="ARBA00023128"/>
    </source>
</evidence>
<dbReference type="FunFam" id="1.20.140.10:FF:000023">
    <property type="entry name" value="Acyl-CoA dehydrogenase family member 9"/>
    <property type="match status" value="1"/>
</dbReference>
<dbReference type="FunFam" id="2.40.110.10:FF:000006">
    <property type="entry name" value="very long-chain specific acyl-CoA dehydrogenase, mitochondrial"/>
    <property type="match status" value="1"/>
</dbReference>
<protein>
    <submittedName>
        <fullName evidence="21">Acyl-CoA dehydrogenase family member 9</fullName>
    </submittedName>
</protein>
<evidence type="ECO:0000259" key="20">
    <source>
        <dbReference type="Pfam" id="PF21343"/>
    </source>
</evidence>
<sequence>MSNLSRVVLRSLLVPRRQSWGALQGTTRPVALRLIHCGPRNQSYAKGLFLGTINKKEVFPYPEISKDELEEISQLVAPVEKFFEEEVDSKKIDENAKIPQETLEGLKNLGLFGIQIPEEYGGLGLSNTMYARLGEITSLDGSIAVTLAAHQAIGLKGILIAGNEEQKAKYLPKLASGEHIAAFCLTEPGSGSDAASIQTRATLSADGKHYILNGSKIWISNGGLAEIFTVFARTEVVDKDGTTKDKITAFIVERAFGGVTHGKAEDKLGIRGSNTCELHFENTKVPVENVIGEVGGGFKVAMNILNSGRFSMGSASAGMIKKLISMTAEYACTRKQFNKKLSDFELIQEKFALMAVKAFVMESMAYLTAGMMDRPGLPDCSVEAAMVKGTNEILRMYIALTGMQHAGKILTGKIKELKRGNVGVVMELVSKTLRDSIGRTVNLGLTGKDGVVHPSLEESAKKLEENTYCFGNAVQGLLSRFGKTIVDEQLALKRVADILINLYAMTAVISRASRSISIGLRNHDHEVLLANIFCSEAYYTNNCLLEQLGKHSVENMDAGIRKIAKYVLEDQAYTCSHPLDRTF</sequence>
<dbReference type="Ensembl" id="ENSLLET00000041985.1">
    <property type="protein sequence ID" value="ENSLLEP00000040347.1"/>
    <property type="gene ID" value="ENSLLEG00000025523.1"/>
</dbReference>
<dbReference type="OrthoDB" id="2588832at2759"/>
<dbReference type="GeneTree" id="ENSGT00940000157312"/>
<dbReference type="InterPro" id="IPR009100">
    <property type="entry name" value="AcylCoA_DH/oxidase_NM_dom_sf"/>
</dbReference>
<evidence type="ECO:0000259" key="18">
    <source>
        <dbReference type="Pfam" id="PF02770"/>
    </source>
</evidence>
<evidence type="ECO:0000313" key="22">
    <source>
        <dbReference type="Proteomes" id="UP000694569"/>
    </source>
</evidence>
<dbReference type="SUPFAM" id="SSF47203">
    <property type="entry name" value="Acyl-CoA dehydrogenase C-terminal domain-like"/>
    <property type="match status" value="2"/>
</dbReference>
<dbReference type="InterPro" id="IPR006091">
    <property type="entry name" value="Acyl-CoA_Oxase/DH_mid-dom"/>
</dbReference>
<keyword evidence="4" id="KW-0597">Phosphoprotein</keyword>
<comment type="catalytic activity">
    <reaction evidence="12">
        <text>oxidized [electron-transfer flavoprotein] + hexadecanoyl-CoA + H(+) = (2E)-hexadecenoyl-CoA + reduced [electron-transfer flavoprotein]</text>
        <dbReference type="Rhea" id="RHEA:43448"/>
        <dbReference type="Rhea" id="RHEA-COMP:10685"/>
        <dbReference type="Rhea" id="RHEA-COMP:10686"/>
        <dbReference type="ChEBI" id="CHEBI:15378"/>
        <dbReference type="ChEBI" id="CHEBI:57379"/>
        <dbReference type="ChEBI" id="CHEBI:57692"/>
        <dbReference type="ChEBI" id="CHEBI:58307"/>
        <dbReference type="ChEBI" id="CHEBI:61526"/>
    </reaction>
    <physiologicalReaction direction="left-to-right" evidence="12">
        <dbReference type="Rhea" id="RHEA:43449"/>
    </physiologicalReaction>
</comment>
<dbReference type="Proteomes" id="UP000694569">
    <property type="component" value="Unplaced"/>
</dbReference>
<reference evidence="21" key="1">
    <citation type="submission" date="2025-08" db="UniProtKB">
        <authorList>
            <consortium name="Ensembl"/>
        </authorList>
    </citation>
    <scope>IDENTIFICATION</scope>
</reference>
<dbReference type="InterPro" id="IPR046373">
    <property type="entry name" value="Acyl-CoA_Oxase/DH_mid-dom_sf"/>
</dbReference>
<keyword evidence="9 16" id="KW-0560">Oxidoreductase</keyword>
<dbReference type="GO" id="GO:0050660">
    <property type="term" value="F:flavin adenine dinucleotide binding"/>
    <property type="evidence" value="ECO:0007669"/>
    <property type="project" value="InterPro"/>
</dbReference>
<keyword evidence="5 16" id="KW-0285">Flavoprotein</keyword>
<evidence type="ECO:0000313" key="21">
    <source>
        <dbReference type="Ensembl" id="ENSLLEP00000040347.1"/>
    </source>
</evidence>
<evidence type="ECO:0000259" key="17">
    <source>
        <dbReference type="Pfam" id="PF00441"/>
    </source>
</evidence>
<reference evidence="21" key="2">
    <citation type="submission" date="2025-09" db="UniProtKB">
        <authorList>
            <consortium name="Ensembl"/>
        </authorList>
    </citation>
    <scope>IDENTIFICATION</scope>
</reference>
<evidence type="ECO:0000256" key="14">
    <source>
        <dbReference type="ARBA" id="ARBA00049140"/>
    </source>
</evidence>
<dbReference type="InterPro" id="IPR049448">
    <property type="entry name" value="ACAD9/ACADV-like_C"/>
</dbReference>
<feature type="domain" description="ACAD9/ACADV-like C-terminal" evidence="20">
    <location>
        <begin position="454"/>
        <end position="572"/>
    </location>
</feature>
<keyword evidence="6" id="KW-0999">Mitochondrion inner membrane</keyword>
<gene>
    <name evidence="21" type="primary">ACAD9</name>
</gene>
<evidence type="ECO:0000256" key="3">
    <source>
        <dbReference type="ARBA" id="ARBA00009347"/>
    </source>
</evidence>
<evidence type="ECO:0000256" key="6">
    <source>
        <dbReference type="ARBA" id="ARBA00022792"/>
    </source>
</evidence>
<name>A0A8C5QMA9_9ANUR</name>
<dbReference type="PANTHER" id="PTHR43884:SF9">
    <property type="entry name" value="COMPLEX I ASSEMBLY FACTOR ACAD9, MITOCHONDRIAL"/>
    <property type="match status" value="1"/>
</dbReference>
<comment type="cofactor">
    <cofactor evidence="1 16">
        <name>FAD</name>
        <dbReference type="ChEBI" id="CHEBI:57692"/>
    </cofactor>
</comment>
<keyword evidence="7 16" id="KW-0274">FAD</keyword>
<keyword evidence="22" id="KW-1185">Reference proteome</keyword>
<dbReference type="GO" id="GO:0003995">
    <property type="term" value="F:acyl-CoA dehydrogenase activity"/>
    <property type="evidence" value="ECO:0007669"/>
    <property type="project" value="InterPro"/>
</dbReference>
<dbReference type="Pfam" id="PF02770">
    <property type="entry name" value="Acyl-CoA_dh_M"/>
    <property type="match status" value="1"/>
</dbReference>
<evidence type="ECO:0000256" key="4">
    <source>
        <dbReference type="ARBA" id="ARBA00022553"/>
    </source>
</evidence>
<evidence type="ECO:0000256" key="11">
    <source>
        <dbReference type="ARBA" id="ARBA00023136"/>
    </source>
</evidence>
<evidence type="ECO:0000256" key="2">
    <source>
        <dbReference type="ARBA" id="ARBA00004637"/>
    </source>
</evidence>
<feature type="domain" description="Acyl-CoA dehydrogenase/oxidase N-terminal" evidence="19">
    <location>
        <begin position="70"/>
        <end position="178"/>
    </location>
</feature>
<dbReference type="GO" id="GO:0006631">
    <property type="term" value="P:fatty acid metabolic process"/>
    <property type="evidence" value="ECO:0007669"/>
    <property type="project" value="UniProtKB-ARBA"/>
</dbReference>
<evidence type="ECO:0000256" key="8">
    <source>
        <dbReference type="ARBA" id="ARBA00022946"/>
    </source>
</evidence>
<dbReference type="Gene3D" id="1.10.540.10">
    <property type="entry name" value="Acyl-CoA dehydrogenase/oxidase, N-terminal domain"/>
    <property type="match status" value="1"/>
</dbReference>
<keyword evidence="11" id="KW-0472">Membrane</keyword>
<dbReference type="InterPro" id="IPR036250">
    <property type="entry name" value="AcylCo_DH-like_C"/>
</dbReference>
<comment type="catalytic activity">
    <reaction evidence="13">
        <text>tetradecanoyl-CoA + oxidized [electron-transfer flavoprotein] + H(+) = (2E)-tetradecenoyl-CoA + reduced [electron-transfer flavoprotein]</text>
        <dbReference type="Rhea" id="RHEA:47316"/>
        <dbReference type="Rhea" id="RHEA-COMP:10685"/>
        <dbReference type="Rhea" id="RHEA-COMP:10686"/>
        <dbReference type="ChEBI" id="CHEBI:15378"/>
        <dbReference type="ChEBI" id="CHEBI:57385"/>
        <dbReference type="ChEBI" id="CHEBI:57692"/>
        <dbReference type="ChEBI" id="CHEBI:58307"/>
        <dbReference type="ChEBI" id="CHEBI:61405"/>
    </reaction>
    <physiologicalReaction direction="left-to-right" evidence="13">
        <dbReference type="Rhea" id="RHEA:47317"/>
    </physiologicalReaction>
</comment>
<dbReference type="PROSITE" id="PS00072">
    <property type="entry name" value="ACYL_COA_DH_1"/>
    <property type="match status" value="1"/>
</dbReference>
<evidence type="ECO:0000256" key="7">
    <source>
        <dbReference type="ARBA" id="ARBA00022827"/>
    </source>
</evidence>
<dbReference type="AlphaFoldDB" id="A0A8C5QMA9"/>
<evidence type="ECO:0000256" key="16">
    <source>
        <dbReference type="RuleBase" id="RU362125"/>
    </source>
</evidence>
<comment type="similarity">
    <text evidence="3 16">Belongs to the acyl-CoA dehydrogenase family.</text>
</comment>
<comment type="catalytic activity">
    <reaction evidence="15">
        <text>octadecanoyl-CoA + oxidized [electron-transfer flavoprotein] + H(+) = (2E)-octadecenoyl-CoA + reduced [electron-transfer flavoprotein]</text>
        <dbReference type="Rhea" id="RHEA:47240"/>
        <dbReference type="Rhea" id="RHEA-COMP:10685"/>
        <dbReference type="Rhea" id="RHEA-COMP:10686"/>
        <dbReference type="ChEBI" id="CHEBI:15378"/>
        <dbReference type="ChEBI" id="CHEBI:57394"/>
        <dbReference type="ChEBI" id="CHEBI:57692"/>
        <dbReference type="ChEBI" id="CHEBI:58307"/>
        <dbReference type="ChEBI" id="CHEBI:71412"/>
    </reaction>
    <physiologicalReaction direction="left-to-right" evidence="15">
        <dbReference type="Rhea" id="RHEA:47241"/>
    </physiologicalReaction>
</comment>
<feature type="domain" description="Acyl-CoA oxidase/dehydrogenase middle" evidence="18">
    <location>
        <begin position="182"/>
        <end position="282"/>
    </location>
</feature>
<dbReference type="SUPFAM" id="SSF56645">
    <property type="entry name" value="Acyl-CoA dehydrogenase NM domain-like"/>
    <property type="match status" value="1"/>
</dbReference>
<proteinExistence type="inferred from homology"/>
<evidence type="ECO:0000256" key="12">
    <source>
        <dbReference type="ARBA" id="ARBA00047916"/>
    </source>
</evidence>
<dbReference type="PANTHER" id="PTHR43884">
    <property type="entry name" value="ACYL-COA DEHYDROGENASE"/>
    <property type="match status" value="1"/>
</dbReference>
<evidence type="ECO:0000259" key="19">
    <source>
        <dbReference type="Pfam" id="PF02771"/>
    </source>
</evidence>
<keyword evidence="8" id="KW-0809">Transit peptide</keyword>
<dbReference type="InterPro" id="IPR037069">
    <property type="entry name" value="AcylCoA_DH/ox_N_sf"/>
</dbReference>
<dbReference type="Pfam" id="PF00441">
    <property type="entry name" value="Acyl-CoA_dh_1"/>
    <property type="match status" value="1"/>
</dbReference>
<comment type="subcellular location">
    <subcellularLocation>
        <location evidence="2">Mitochondrion inner membrane</location>
        <topology evidence="2">Peripheral membrane protein</topology>
    </subcellularLocation>
</comment>
<comment type="catalytic activity">
    <reaction evidence="14">
        <text>eicosanoyl-CoA + oxidized [electron-transfer flavoprotein] + H(+) = (2E)-eicosenoyl-CoA + reduced [electron-transfer flavoprotein]</text>
        <dbReference type="Rhea" id="RHEA:47236"/>
        <dbReference type="Rhea" id="RHEA-COMP:10685"/>
        <dbReference type="Rhea" id="RHEA-COMP:10686"/>
        <dbReference type="ChEBI" id="CHEBI:15378"/>
        <dbReference type="ChEBI" id="CHEBI:57380"/>
        <dbReference type="ChEBI" id="CHEBI:57692"/>
        <dbReference type="ChEBI" id="CHEBI:58307"/>
        <dbReference type="ChEBI" id="CHEBI:74691"/>
    </reaction>
    <physiologicalReaction direction="left-to-right" evidence="14">
        <dbReference type="Rhea" id="RHEA:47237"/>
    </physiologicalReaction>
</comment>
<dbReference type="Gene3D" id="2.40.110.10">
    <property type="entry name" value="Butyryl-CoA Dehydrogenase, subunit A, domain 2"/>
    <property type="match status" value="1"/>
</dbReference>
<dbReference type="GO" id="GO:0005743">
    <property type="term" value="C:mitochondrial inner membrane"/>
    <property type="evidence" value="ECO:0007669"/>
    <property type="project" value="UniProtKB-SubCell"/>
</dbReference>
<dbReference type="InterPro" id="IPR013786">
    <property type="entry name" value="AcylCoA_DH/ox_N"/>
</dbReference>
<evidence type="ECO:0000256" key="9">
    <source>
        <dbReference type="ARBA" id="ARBA00023002"/>
    </source>
</evidence>
<keyword evidence="10" id="KW-0496">Mitochondrion</keyword>
<dbReference type="Pfam" id="PF02771">
    <property type="entry name" value="Acyl-CoA_dh_N"/>
    <property type="match status" value="1"/>
</dbReference>